<comment type="caution">
    <text evidence="3">The sequence shown here is derived from an EMBL/GenBank/DDBJ whole genome shotgun (WGS) entry which is preliminary data.</text>
</comment>
<feature type="region of interest" description="Disordered" evidence="1">
    <location>
        <begin position="20"/>
        <end position="78"/>
    </location>
</feature>
<sequence>MLRFLAGTAVLTATVADNAIAPPRPDYAKPSPPGPGYAKPNPPSPGYARPSAGYDKGYDKPTSGYGKPSGGYDQVSGGYGGKDYGKQSGYGGGKPAKYGGHSRNTVTFPPAYAIIDPNYYSSIFSGYQTCLSTKCGILPSAYSATGVNDCISTIAAYTSCVTACAGA</sequence>
<dbReference type="EMBL" id="JNBR01002135">
    <property type="protein sequence ID" value="OQR83566.1"/>
    <property type="molecule type" value="Genomic_DNA"/>
</dbReference>
<proteinExistence type="predicted"/>
<name>A0A1V9YD06_ACHHY</name>
<evidence type="ECO:0000256" key="2">
    <source>
        <dbReference type="SAM" id="SignalP"/>
    </source>
</evidence>
<feature type="signal peptide" evidence="2">
    <location>
        <begin position="1"/>
        <end position="16"/>
    </location>
</feature>
<dbReference type="AlphaFoldDB" id="A0A1V9YD06"/>
<feature type="chain" id="PRO_5010711507" description="Secreted protein" evidence="2">
    <location>
        <begin position="17"/>
        <end position="167"/>
    </location>
</feature>
<evidence type="ECO:0000313" key="4">
    <source>
        <dbReference type="Proteomes" id="UP000243579"/>
    </source>
</evidence>
<keyword evidence="2" id="KW-0732">Signal</keyword>
<protein>
    <recommendedName>
        <fullName evidence="5">Secreted protein</fullName>
    </recommendedName>
</protein>
<evidence type="ECO:0000313" key="3">
    <source>
        <dbReference type="EMBL" id="OQR83566.1"/>
    </source>
</evidence>
<dbReference type="Proteomes" id="UP000243579">
    <property type="component" value="Unassembled WGS sequence"/>
</dbReference>
<reference evidence="3 4" key="1">
    <citation type="journal article" date="2014" name="Genome Biol. Evol.">
        <title>The secreted proteins of Achlya hypogyna and Thraustotheca clavata identify the ancestral oomycete secretome and reveal gene acquisitions by horizontal gene transfer.</title>
        <authorList>
            <person name="Misner I."/>
            <person name="Blouin N."/>
            <person name="Leonard G."/>
            <person name="Richards T.A."/>
            <person name="Lane C.E."/>
        </authorList>
    </citation>
    <scope>NUCLEOTIDE SEQUENCE [LARGE SCALE GENOMIC DNA]</scope>
    <source>
        <strain evidence="3 4">ATCC 48635</strain>
    </source>
</reference>
<accession>A0A1V9YD06</accession>
<feature type="non-terminal residue" evidence="3">
    <location>
        <position position="167"/>
    </location>
</feature>
<keyword evidence="4" id="KW-1185">Reference proteome</keyword>
<gene>
    <name evidence="3" type="ORF">ACHHYP_14556</name>
</gene>
<evidence type="ECO:0000256" key="1">
    <source>
        <dbReference type="SAM" id="MobiDB-lite"/>
    </source>
</evidence>
<dbReference type="OrthoDB" id="10560057at2759"/>
<feature type="compositionally biased region" description="Pro residues" evidence="1">
    <location>
        <begin position="22"/>
        <end position="45"/>
    </location>
</feature>
<evidence type="ECO:0008006" key="5">
    <source>
        <dbReference type="Google" id="ProtNLM"/>
    </source>
</evidence>
<organism evidence="3 4">
    <name type="scientific">Achlya hypogyna</name>
    <name type="common">Oomycete</name>
    <name type="synonym">Protoachlya hypogyna</name>
    <dbReference type="NCBI Taxonomy" id="1202772"/>
    <lineage>
        <taxon>Eukaryota</taxon>
        <taxon>Sar</taxon>
        <taxon>Stramenopiles</taxon>
        <taxon>Oomycota</taxon>
        <taxon>Saprolegniomycetes</taxon>
        <taxon>Saprolegniales</taxon>
        <taxon>Achlyaceae</taxon>
        <taxon>Achlya</taxon>
    </lineage>
</organism>